<dbReference type="InterPro" id="IPR014722">
    <property type="entry name" value="Rib_uL2_dom2"/>
</dbReference>
<accession>G8C326</accession>
<comment type="function">
    <text evidence="5">One of the proteins that surrounds the polypeptide exit tunnel on the outside of the subunit.</text>
</comment>
<reference evidence="8" key="1">
    <citation type="submission" date="2011-11" db="EMBL/GenBank/DDBJ databases">
        <title>Complete genome sequence of Candidatus Mycoplasma haemominutum.</title>
        <authorList>
            <person name="Barker E.N."/>
            <person name="Darby A.C."/>
            <person name="Helps C.R."/>
            <person name="Peters I.R."/>
            <person name="Hughes M.A."/>
            <person name="Radford A.D."/>
            <person name="Novacco M."/>
            <person name="Boretti F."/>
            <person name="Hofmann-Lehmann R."/>
            <person name="Tasker S."/>
        </authorList>
    </citation>
    <scope>NUCLEOTIDE SEQUENCE</scope>
    <source>
        <strain evidence="8">Birmingham 1</strain>
    </source>
</reference>
<dbReference type="Pfam" id="PF17136">
    <property type="entry name" value="ribosomal_L24"/>
    <property type="match status" value="1"/>
</dbReference>
<dbReference type="InterPro" id="IPR005825">
    <property type="entry name" value="Ribosomal_uL24_CS"/>
</dbReference>
<dbReference type="InterPro" id="IPR005824">
    <property type="entry name" value="KOW"/>
</dbReference>
<dbReference type="Gene3D" id="2.30.30.30">
    <property type="match status" value="1"/>
</dbReference>
<dbReference type="EMBL" id="HE613254">
    <property type="protein sequence ID" value="CCE66724.1"/>
    <property type="molecule type" value="Genomic_DNA"/>
</dbReference>
<evidence type="ECO:0000313" key="8">
    <source>
        <dbReference type="EMBL" id="CCE66724.1"/>
    </source>
</evidence>
<dbReference type="PANTHER" id="PTHR12903">
    <property type="entry name" value="MITOCHONDRIAL RIBOSOMAL PROTEIN L24"/>
    <property type="match status" value="1"/>
</dbReference>
<comment type="function">
    <text evidence="5">One of two assembly initiator proteins, it binds directly to the 5'-end of the 23S rRNA, where it nucleates assembly of the 50S subunit.</text>
</comment>
<evidence type="ECO:0000256" key="1">
    <source>
        <dbReference type="ARBA" id="ARBA00010618"/>
    </source>
</evidence>
<evidence type="ECO:0000256" key="2">
    <source>
        <dbReference type="ARBA" id="ARBA00022980"/>
    </source>
</evidence>
<dbReference type="InterPro" id="IPR057264">
    <property type="entry name" value="Ribosomal_uL24_C"/>
</dbReference>
<evidence type="ECO:0000256" key="4">
    <source>
        <dbReference type="ARBA" id="ARBA00035206"/>
    </source>
</evidence>
<dbReference type="CDD" id="cd06089">
    <property type="entry name" value="KOW_RPL26"/>
    <property type="match status" value="1"/>
</dbReference>
<dbReference type="NCBIfam" id="TIGR01079">
    <property type="entry name" value="rplX_bact"/>
    <property type="match status" value="1"/>
</dbReference>
<dbReference type="HAMAP" id="MF_01326_B">
    <property type="entry name" value="Ribosomal_uL24_B"/>
    <property type="match status" value="1"/>
</dbReference>
<dbReference type="OrthoDB" id="9807419at2"/>
<gene>
    <name evidence="5 8" type="primary">rplX</name>
    <name evidence="8" type="ORF">MHM_02060</name>
</gene>
<dbReference type="HOGENOM" id="CLU_093315_2_2_14"/>
<protein>
    <recommendedName>
        <fullName evidence="4 5">Large ribosomal subunit protein uL24</fullName>
    </recommendedName>
</protein>
<keyword evidence="5" id="KW-0694">RNA-binding</keyword>
<dbReference type="GO" id="GO:0003735">
    <property type="term" value="F:structural constituent of ribosome"/>
    <property type="evidence" value="ECO:0007669"/>
    <property type="project" value="InterPro"/>
</dbReference>
<keyword evidence="2 5" id="KW-0689">Ribosomal protein</keyword>
<evidence type="ECO:0000256" key="3">
    <source>
        <dbReference type="ARBA" id="ARBA00023274"/>
    </source>
</evidence>
<name>G8C326_9MOLU</name>
<comment type="similarity">
    <text evidence="1 5 6">Belongs to the universal ribosomal protein uL24 family.</text>
</comment>
<dbReference type="SMART" id="SM00739">
    <property type="entry name" value="KOW"/>
    <property type="match status" value="1"/>
</dbReference>
<evidence type="ECO:0000256" key="6">
    <source>
        <dbReference type="RuleBase" id="RU003477"/>
    </source>
</evidence>
<organism evidence="8">
    <name type="scientific">Candidatus Mycoplasma haematominutum 'Birmingham 1'</name>
    <dbReference type="NCBI Taxonomy" id="1116213"/>
    <lineage>
        <taxon>Bacteria</taxon>
        <taxon>Bacillati</taxon>
        <taxon>Mycoplasmatota</taxon>
        <taxon>Mollicutes</taxon>
        <taxon>Mycoplasmataceae</taxon>
        <taxon>Mycoplasma</taxon>
    </lineage>
</organism>
<dbReference type="SUPFAM" id="SSF50104">
    <property type="entry name" value="Translation proteins SH3-like domain"/>
    <property type="match status" value="1"/>
</dbReference>
<dbReference type="InterPro" id="IPR003256">
    <property type="entry name" value="Ribosomal_uL24"/>
</dbReference>
<dbReference type="KEGG" id="mhb:MHM_02060"/>
<dbReference type="PROSITE" id="PS01108">
    <property type="entry name" value="RIBOSOMAL_L24"/>
    <property type="match status" value="1"/>
</dbReference>
<keyword evidence="3 5" id="KW-0687">Ribonucleoprotein</keyword>
<dbReference type="PATRIC" id="fig|1116213.3.peg.217"/>
<comment type="subunit">
    <text evidence="5">Part of the 50S ribosomal subunit.</text>
</comment>
<dbReference type="GO" id="GO:0019843">
    <property type="term" value="F:rRNA binding"/>
    <property type="evidence" value="ECO:0007669"/>
    <property type="project" value="UniProtKB-UniRule"/>
</dbReference>
<evidence type="ECO:0000259" key="7">
    <source>
        <dbReference type="SMART" id="SM00739"/>
    </source>
</evidence>
<dbReference type="InterPro" id="IPR041988">
    <property type="entry name" value="Ribosomal_uL24_KOW"/>
</dbReference>
<dbReference type="AlphaFoldDB" id="G8C326"/>
<dbReference type="RefSeq" id="WP_015511589.1">
    <property type="nucleotide sequence ID" value="NC_021007.1"/>
</dbReference>
<dbReference type="GO" id="GO:0005840">
    <property type="term" value="C:ribosome"/>
    <property type="evidence" value="ECO:0007669"/>
    <property type="project" value="UniProtKB-KW"/>
</dbReference>
<dbReference type="InterPro" id="IPR008991">
    <property type="entry name" value="Translation_prot_SH3-like_sf"/>
</dbReference>
<keyword evidence="5" id="KW-0699">rRNA-binding</keyword>
<proteinExistence type="inferred from homology"/>
<dbReference type="GO" id="GO:1990904">
    <property type="term" value="C:ribonucleoprotein complex"/>
    <property type="evidence" value="ECO:0007669"/>
    <property type="project" value="UniProtKB-KW"/>
</dbReference>
<dbReference type="Pfam" id="PF00467">
    <property type="entry name" value="KOW"/>
    <property type="match status" value="1"/>
</dbReference>
<evidence type="ECO:0000256" key="5">
    <source>
        <dbReference type="HAMAP-Rule" id="MF_01326"/>
    </source>
</evidence>
<dbReference type="GO" id="GO:0006412">
    <property type="term" value="P:translation"/>
    <property type="evidence" value="ECO:0007669"/>
    <property type="project" value="UniProtKB-UniRule"/>
</dbReference>
<feature type="domain" description="KOW" evidence="7">
    <location>
        <begin position="3"/>
        <end position="30"/>
    </location>
</feature>
<sequence>MRRLKKGDQVLVMRGSEKGKEGKIKRILVEREAAVVEGVYKCTVYKRGKGLIEFERPIHLSNLALLSSNKKEGAIKVSYLIKEGKKERISRKKAKT</sequence>
<reference evidence="8" key="2">
    <citation type="submission" date="2011-11" db="EMBL/GenBank/DDBJ databases">
        <authorList>
            <person name="Barker E."/>
        </authorList>
    </citation>
    <scope>NUCLEOTIDE SEQUENCE</scope>
    <source>
        <strain evidence="8">Birmingham 1</strain>
    </source>
</reference>